<evidence type="ECO:0000256" key="2">
    <source>
        <dbReference type="ARBA" id="ARBA00022737"/>
    </source>
</evidence>
<organism evidence="3 4">
    <name type="scientific">Paenibacillus lentus</name>
    <dbReference type="NCBI Taxonomy" id="1338368"/>
    <lineage>
        <taxon>Bacteria</taxon>
        <taxon>Bacillati</taxon>
        <taxon>Bacillota</taxon>
        <taxon>Bacilli</taxon>
        <taxon>Bacillales</taxon>
        <taxon>Paenibacillaceae</taxon>
        <taxon>Paenibacillus</taxon>
    </lineage>
</organism>
<dbReference type="SUPFAM" id="SSF52058">
    <property type="entry name" value="L domain-like"/>
    <property type="match status" value="1"/>
</dbReference>
<accession>A0A3S8RSN0</accession>
<dbReference type="Proteomes" id="UP000273145">
    <property type="component" value="Chromosome"/>
</dbReference>
<dbReference type="AlphaFoldDB" id="A0A3S8RSN0"/>
<dbReference type="Gene3D" id="3.80.10.10">
    <property type="entry name" value="Ribonuclease Inhibitor"/>
    <property type="match status" value="2"/>
</dbReference>
<dbReference type="PROSITE" id="PS51257">
    <property type="entry name" value="PROKAR_LIPOPROTEIN"/>
    <property type="match status" value="1"/>
</dbReference>
<evidence type="ECO:0000313" key="4">
    <source>
        <dbReference type="Proteomes" id="UP000273145"/>
    </source>
</evidence>
<dbReference type="PANTHER" id="PTHR46652">
    <property type="entry name" value="LEUCINE-RICH REPEAT AND IQ DOMAIN-CONTAINING PROTEIN 1-RELATED"/>
    <property type="match status" value="1"/>
</dbReference>
<keyword evidence="2" id="KW-0677">Repeat</keyword>
<evidence type="ECO:0000313" key="3">
    <source>
        <dbReference type="EMBL" id="AZK45959.1"/>
    </source>
</evidence>
<proteinExistence type="predicted"/>
<dbReference type="InterPro" id="IPR032675">
    <property type="entry name" value="LRR_dom_sf"/>
</dbReference>
<dbReference type="KEGG" id="plen:EIM92_06855"/>
<keyword evidence="1" id="KW-0433">Leucine-rich repeat</keyword>
<reference evidence="3 4" key="1">
    <citation type="submission" date="2018-11" db="EMBL/GenBank/DDBJ databases">
        <title>Genome sequencing of Paenibacillus lentus DSM25539(T).</title>
        <authorList>
            <person name="Kook J.-K."/>
            <person name="Park S.-N."/>
            <person name="Lim Y.K."/>
        </authorList>
    </citation>
    <scope>NUCLEOTIDE SEQUENCE [LARGE SCALE GENOMIC DNA]</scope>
    <source>
        <strain evidence="3 4">DSM 25539</strain>
    </source>
</reference>
<sequence length="281" mass="31703">MSRRIGNLKIVIILSICIMITGCLEKKDNFILNNHSNSMELESGKSGFPQIVEERIRNALASSNLNFSEDDLAKVEFISFEGISEPVDLSSLSRLENLSGINLSYVNVENFEFLYELPHLDYLELNGVSLEELPDFNKLHLQSISISDSNVKDINFIKNWNKLVSLTLSNCQLANIEGIEQAKKLKTLRISNNPVKDLQLLSELNDLERVEINSTQIESINSLENNKNLTFLDIRNTPINTVASLSKLPKLKILLANKDKIMDLDMISDSVTVSETNVLEY</sequence>
<dbReference type="EMBL" id="CP034248">
    <property type="protein sequence ID" value="AZK45959.1"/>
    <property type="molecule type" value="Genomic_DNA"/>
</dbReference>
<dbReference type="InterPro" id="IPR050836">
    <property type="entry name" value="SDS22/Internalin_LRR"/>
</dbReference>
<dbReference type="OrthoDB" id="2617657at2"/>
<gene>
    <name evidence="3" type="ORF">EIM92_06855</name>
</gene>
<dbReference type="PANTHER" id="PTHR46652:SF3">
    <property type="entry name" value="LEUCINE-RICH REPEAT-CONTAINING PROTEIN 9"/>
    <property type="match status" value="1"/>
</dbReference>
<dbReference type="InterPro" id="IPR001611">
    <property type="entry name" value="Leu-rich_rpt"/>
</dbReference>
<evidence type="ECO:0000256" key="1">
    <source>
        <dbReference type="ARBA" id="ARBA00022614"/>
    </source>
</evidence>
<name>A0A3S8RSN0_9BACL</name>
<keyword evidence="4" id="KW-1185">Reference proteome</keyword>
<dbReference type="RefSeq" id="WP_125082050.1">
    <property type="nucleotide sequence ID" value="NZ_CP034248.1"/>
</dbReference>
<protein>
    <submittedName>
        <fullName evidence="3">Leucine-rich repeat domain-containing protein</fullName>
    </submittedName>
</protein>
<dbReference type="PROSITE" id="PS51450">
    <property type="entry name" value="LRR"/>
    <property type="match status" value="1"/>
</dbReference>